<accession>A0ACB8W3C2</accession>
<comment type="caution">
    <text evidence="1">The sequence shown here is derived from an EMBL/GenBank/DDBJ whole genome shotgun (WGS) entry which is preliminary data.</text>
</comment>
<protein>
    <submittedName>
        <fullName evidence="1">Uncharacterized protein</fullName>
    </submittedName>
</protein>
<dbReference type="EMBL" id="CM041545">
    <property type="protein sequence ID" value="KAI3362170.1"/>
    <property type="molecule type" value="Genomic_DNA"/>
</dbReference>
<evidence type="ECO:0000313" key="1">
    <source>
        <dbReference type="EMBL" id="KAI3362170.1"/>
    </source>
</evidence>
<name>A0ACB8W3C2_9TELE</name>
<gene>
    <name evidence="1" type="ORF">L3Q82_012498</name>
</gene>
<keyword evidence="2" id="KW-1185">Reference proteome</keyword>
<organism evidence="1 2">
    <name type="scientific">Scortum barcoo</name>
    <name type="common">barcoo grunter</name>
    <dbReference type="NCBI Taxonomy" id="214431"/>
    <lineage>
        <taxon>Eukaryota</taxon>
        <taxon>Metazoa</taxon>
        <taxon>Chordata</taxon>
        <taxon>Craniata</taxon>
        <taxon>Vertebrata</taxon>
        <taxon>Euteleostomi</taxon>
        <taxon>Actinopterygii</taxon>
        <taxon>Neopterygii</taxon>
        <taxon>Teleostei</taxon>
        <taxon>Neoteleostei</taxon>
        <taxon>Acanthomorphata</taxon>
        <taxon>Eupercaria</taxon>
        <taxon>Centrarchiformes</taxon>
        <taxon>Terapontoidei</taxon>
        <taxon>Terapontidae</taxon>
        <taxon>Scortum</taxon>
    </lineage>
</organism>
<proteinExistence type="predicted"/>
<dbReference type="Proteomes" id="UP000831701">
    <property type="component" value="Chromosome 15"/>
</dbReference>
<sequence length="1548" mass="173932">MKDTTEKTHLFLQRARCVHLKSSLFDMDLASRDSYIQNLASKVFSQREQEPKKRPFAHFKGKNDAGPPKKKKKCKKKHFKEKGMEEKTSKSQPKPAPSTAAKKNPEKQNGPKTQSVNGSTPQAPKGTGRGTSESNFSTVDVLRKRLHEKIEESRGQGAPKDASSEAVQAKRAKRKLERERKKRKRKEFRMKELAEKSGQEEQQPEIKKEAEKAPAASKRNETSIIFNKVETVEEAYVDKIQKKKNKKKSLKGQLTPLTGKNYKQLLSRVEARKAKLEELRQKDEGKARQMEEKMKWTNILYKAEGIKIKDDEGMLRTALKNKEKRRAQRKKKWNQRSENIVEKMQKQAGQETKEHPETQASQNRQEEGQGAEEGQSAARGLEKSCSLKEIIMSRRLHASRTEGVDKNVWVEFTQLAADYKAVNLGQGFPDFSPPKFVQEAFCKALSGGPLMHQYTRAFGHPPLVKNLAKFFSRIVGHEIDPFEDILVTVGAYQALFCAFQALVDEGDEVIIVEPFFDCYQPMVKMVGGKPVYVPLRPKVEGGAVLSSGDWALSAEELASKFTPRTKAIVINTPNNPLGKVYKTEELQVIADLCIKHDVLCISDEVYEWLTYDGAKHVKIASLPGMWERTITVGSAGKTFSATGWKVGWAISSGHIMKHMKTIHQNTVYHCATAAQEAVAHGFEREYELFGTPESYFQQLPAALHHKRKKLALCLESVGLKPIMPEGGYFMIADISSVKVDFSDQSSQDEPHDFRFVKWLTKEKGLATIPVSAFYSPEHSKEFDKYIRFCFVKITMAGQLRGGRADCVDKNVWVEFAQLAADHKAVNLGQGFPDFSPPKFVQDAFCKAVSGGHQMHQYTRPFVIIIEPFFDCYQPMVKMAGGKAVYVPLRPVGADTSIIKRLLTAIKVEGGAVLSSGDWALSAEELASKFTSRTKAIVINTPNNPLGKVYKTEELQVIADLCIKHDVLCISDEVYEWLTYDGAKHVKIASLPGMWERTITVGSAGKTFSATGWKVGWAISCGQIIKYLKGVHQMSVFDCATAAQEAVAHGFEREYEMFGTPESYFQQLPAALHHKRKKLALCLESVGLKPIMPEGGYFMIADISSVSECHFSGLIVSATKFNLILLAKVDFNDQSTKDEPFDFRFVEWLIKEQGLATIPVSAFYSPEHSKEFDKYIRFCFIKPEERLDWKKRKAEIKESRKQRKEAKLIKQLEKQKQQEAAEKAKLEQSQNKKGRAYTVTVALPGSVLDNAQSTELRTYLAGQIARACVVFCVDEIVVFDEQGEDVKSVEGEFKGVGKKGHACIQLARILQYLECPQYLRKWFFPKHQDLQYAGLLNPLDSPHHMRIDDESEYREGIVLDRPTKQGKGSLVNCGMRKDVRIDKQLQSGLRVTVRLNKTQNEASSENRLYKGVVVAPHVPRTEGGLYWGYTVRLASSLSAVFTESPYEEGYDLTVGTSERGSNVDQTTLSPFKHLLVVFGGLQGLEASVDADQNLDVTDPSVLFDLYLNTCPGQGSRTIRTEEAILVSMAVLRQKIKAAFSDVSNGLLKS</sequence>
<reference evidence="1" key="1">
    <citation type="submission" date="2022-04" db="EMBL/GenBank/DDBJ databases">
        <title>Jade perch genome.</title>
        <authorList>
            <person name="Chao B."/>
        </authorList>
    </citation>
    <scope>NUCLEOTIDE SEQUENCE</scope>
    <source>
        <strain evidence="1">CB-2022</strain>
    </source>
</reference>
<evidence type="ECO:0000313" key="2">
    <source>
        <dbReference type="Proteomes" id="UP000831701"/>
    </source>
</evidence>